<keyword evidence="3" id="KW-1015">Disulfide bond</keyword>
<evidence type="ECO:0000256" key="5">
    <source>
        <dbReference type="SAM" id="Phobius"/>
    </source>
</evidence>
<dbReference type="Pfam" id="PF00219">
    <property type="entry name" value="IGFBP"/>
    <property type="match status" value="1"/>
</dbReference>
<dbReference type="PROSITE" id="PS51252">
    <property type="entry name" value="ANTISTASIN"/>
    <property type="match status" value="4"/>
</dbReference>
<dbReference type="Proteomes" id="UP000829720">
    <property type="component" value="Unassembled WGS sequence"/>
</dbReference>
<dbReference type="SUPFAM" id="SSF57262">
    <property type="entry name" value="Leech antihemostatic proteins"/>
    <property type="match status" value="3"/>
</dbReference>
<feature type="chain" id="PRO_5035949117" description="Cysteine-rich motor neuron 1 protein" evidence="6">
    <location>
        <begin position="24"/>
        <end position="968"/>
    </location>
</feature>
<name>A0A8T3DJZ7_9TELE</name>
<dbReference type="InterPro" id="IPR001007">
    <property type="entry name" value="VWF_dom"/>
</dbReference>
<keyword evidence="5" id="KW-1133">Transmembrane helix</keyword>
<dbReference type="Gene3D" id="4.10.40.20">
    <property type="match status" value="1"/>
</dbReference>
<dbReference type="InterPro" id="IPR052624">
    <property type="entry name" value="CRIM1"/>
</dbReference>
<feature type="domain" description="VWFC" evidence="7">
    <location>
        <begin position="678"/>
        <end position="737"/>
    </location>
</feature>
<protein>
    <recommendedName>
        <fullName evidence="12">Cysteine-rich motor neuron 1 protein</fullName>
    </recommendedName>
</protein>
<dbReference type="PANTHER" id="PTHR46439">
    <property type="entry name" value="CYSTEINE-RICH MOTOR NEURON 1 PROTEIN"/>
    <property type="match status" value="1"/>
</dbReference>
<dbReference type="EMBL" id="JAERUA010000007">
    <property type="protein sequence ID" value="KAI1897829.1"/>
    <property type="molecule type" value="Genomic_DNA"/>
</dbReference>
<evidence type="ECO:0000259" key="8">
    <source>
        <dbReference type="PROSITE" id="PS51252"/>
    </source>
</evidence>
<evidence type="ECO:0000256" key="2">
    <source>
        <dbReference type="ARBA" id="ARBA00022737"/>
    </source>
</evidence>
<evidence type="ECO:0000256" key="1">
    <source>
        <dbReference type="ARBA" id="ARBA00022729"/>
    </source>
</evidence>
<dbReference type="InterPro" id="IPR004094">
    <property type="entry name" value="Antistasin-like"/>
</dbReference>
<keyword evidence="1 6" id="KW-0732">Signal</keyword>
<feature type="region of interest" description="Disordered" evidence="4">
    <location>
        <begin position="944"/>
        <end position="968"/>
    </location>
</feature>
<dbReference type="InterPro" id="IPR000867">
    <property type="entry name" value="IGFBP-like"/>
</dbReference>
<dbReference type="InterPro" id="IPR011061">
    <property type="entry name" value="Hirudin/antistatin"/>
</dbReference>
<dbReference type="SUPFAM" id="SSF57603">
    <property type="entry name" value="FnI-like domain"/>
    <property type="match status" value="4"/>
</dbReference>
<reference evidence="10" key="1">
    <citation type="submission" date="2021-01" db="EMBL/GenBank/DDBJ databases">
        <authorList>
            <person name="Zahm M."/>
            <person name="Roques C."/>
            <person name="Cabau C."/>
            <person name="Klopp C."/>
            <person name="Donnadieu C."/>
            <person name="Jouanno E."/>
            <person name="Lampietro C."/>
            <person name="Louis A."/>
            <person name="Herpin A."/>
            <person name="Echchiki A."/>
            <person name="Berthelot C."/>
            <person name="Parey E."/>
            <person name="Roest-Crollius H."/>
            <person name="Braasch I."/>
            <person name="Postlethwait J."/>
            <person name="Bobe J."/>
            <person name="Montfort J."/>
            <person name="Bouchez O."/>
            <person name="Begum T."/>
            <person name="Mejri S."/>
            <person name="Adams A."/>
            <person name="Chen W.-J."/>
            <person name="Guiguen Y."/>
        </authorList>
    </citation>
    <scope>NUCLEOTIDE SEQUENCE</scope>
    <source>
        <tissue evidence="10">Blood</tissue>
    </source>
</reference>
<dbReference type="SMART" id="SM00215">
    <property type="entry name" value="VWC_out"/>
    <property type="match status" value="3"/>
</dbReference>
<feature type="signal peptide" evidence="6">
    <location>
        <begin position="1"/>
        <end position="23"/>
    </location>
</feature>
<feature type="domain" description="Antistasin-like" evidence="8">
    <location>
        <begin position="485"/>
        <end position="510"/>
    </location>
</feature>
<dbReference type="PROSITE" id="PS50184">
    <property type="entry name" value="VWFC_2"/>
    <property type="match status" value="5"/>
</dbReference>
<dbReference type="Pfam" id="PF02822">
    <property type="entry name" value="Antistasin"/>
    <property type="match status" value="4"/>
</dbReference>
<feature type="domain" description="VWFC" evidence="7">
    <location>
        <begin position="530"/>
        <end position="587"/>
    </location>
</feature>
<dbReference type="PROSITE" id="PS01208">
    <property type="entry name" value="VWFC_1"/>
    <property type="match status" value="3"/>
</dbReference>
<dbReference type="Gene3D" id="6.20.200.20">
    <property type="match status" value="4"/>
</dbReference>
<evidence type="ECO:0000259" key="7">
    <source>
        <dbReference type="PROSITE" id="PS50184"/>
    </source>
</evidence>
<evidence type="ECO:0000313" key="11">
    <source>
        <dbReference type="Proteomes" id="UP000829720"/>
    </source>
</evidence>
<gene>
    <name evidence="10" type="ORF">AGOR_G00087300</name>
</gene>
<dbReference type="Pfam" id="PF00093">
    <property type="entry name" value="VWC"/>
    <property type="match status" value="2"/>
</dbReference>
<keyword evidence="5" id="KW-0472">Membrane</keyword>
<proteinExistence type="predicted"/>
<feature type="domain" description="Antistasin-like" evidence="8">
    <location>
        <begin position="423"/>
        <end position="450"/>
    </location>
</feature>
<dbReference type="AlphaFoldDB" id="A0A8T3DJZ7"/>
<dbReference type="SUPFAM" id="SSF57184">
    <property type="entry name" value="Growth factor receptor domain"/>
    <property type="match status" value="1"/>
</dbReference>
<dbReference type="GO" id="GO:0004867">
    <property type="term" value="F:serine-type endopeptidase inhibitor activity"/>
    <property type="evidence" value="ECO:0007669"/>
    <property type="project" value="InterPro"/>
</dbReference>
<dbReference type="SMART" id="SM00214">
    <property type="entry name" value="VWC"/>
    <property type="match status" value="6"/>
</dbReference>
<evidence type="ECO:0000256" key="3">
    <source>
        <dbReference type="ARBA" id="ARBA00023157"/>
    </source>
</evidence>
<feature type="domain" description="IGFBP N-terminal" evidence="9">
    <location>
        <begin position="22"/>
        <end position="101"/>
    </location>
</feature>
<keyword evidence="2" id="KW-0677">Repeat</keyword>
<feature type="domain" description="Antistasin-like" evidence="8">
    <location>
        <begin position="457"/>
        <end position="482"/>
    </location>
</feature>
<keyword evidence="11" id="KW-1185">Reference proteome</keyword>
<evidence type="ECO:0000259" key="9">
    <source>
        <dbReference type="PROSITE" id="PS51323"/>
    </source>
</evidence>
<dbReference type="OrthoDB" id="5976811at2759"/>
<feature type="region of interest" description="Disordered" evidence="4">
    <location>
        <begin position="835"/>
        <end position="857"/>
    </location>
</feature>
<dbReference type="GO" id="GO:0005576">
    <property type="term" value="C:extracellular region"/>
    <property type="evidence" value="ECO:0007669"/>
    <property type="project" value="InterPro"/>
</dbReference>
<dbReference type="InterPro" id="IPR009030">
    <property type="entry name" value="Growth_fac_rcpt_cys_sf"/>
</dbReference>
<feature type="domain" description="VWFC" evidence="7">
    <location>
        <begin position="744"/>
        <end position="801"/>
    </location>
</feature>
<evidence type="ECO:0000256" key="4">
    <source>
        <dbReference type="SAM" id="MobiDB-lite"/>
    </source>
</evidence>
<feature type="domain" description="VWFC" evidence="7">
    <location>
        <begin position="604"/>
        <end position="662"/>
    </location>
</feature>
<dbReference type="Gene3D" id="2.10.22.10">
    <property type="entry name" value="Antistasin, domain 1"/>
    <property type="match status" value="4"/>
</dbReference>
<dbReference type="PROSITE" id="PS51323">
    <property type="entry name" value="IGFBP_N_2"/>
    <property type="match status" value="1"/>
</dbReference>
<dbReference type="Gene3D" id="2.10.70.10">
    <property type="entry name" value="Complement Module, domain 1"/>
    <property type="match status" value="1"/>
</dbReference>
<feature type="compositionally biased region" description="Polar residues" evidence="4">
    <location>
        <begin position="840"/>
        <end position="854"/>
    </location>
</feature>
<evidence type="ECO:0000256" key="6">
    <source>
        <dbReference type="SAM" id="SignalP"/>
    </source>
</evidence>
<feature type="compositionally biased region" description="Polar residues" evidence="4">
    <location>
        <begin position="958"/>
        <end position="968"/>
    </location>
</feature>
<sequence>MRALVKCMLLSQLLIAVGKSSQALLCLPCVKSKCVEPEGCPGAVVPGLCGCCSVCAKQRHESCGGAQGERGTCDRGLRCVIKPTPNRGSVNPHEVGVCEDENQDAVPRLDFGPCDRRPVRGCNVVEGECKCGRLWACVSPFRYTSWRTCQSALRRIAALGVDCSGVKCPPVHQVQCPSDSYEAQTGPSADGCCPSQARCQCLPGPCDLPLCPTGSGLRVISPSLGTPGRCCDVFECVSESEPSCVLDGVELSPGSVFRVNVPVWVSVPSQCLSLLPLPGGVPVCLLAQCGTPPCQHHYIPEGECCPVCEDPIGPVLAVATCYANGRRREDGERWREDGCVFCTCAGGEVRCAPAVCGRGCAAAVTVPGECCPLCPEPAYTTVAAPACGPLTDCALSERDCHFGFQKDADGCDICLCQTRVEACRGLTAGCTLDCPSGFQTDDHGCALCQCRPPPEQCQPISCGKDCPHGVMKDKHGCDICRCKRCPELSCDMACLINYQQDDLGCFTCQCRDPPAPSIKPSLLPLATQAEPCLSADGRWRDDGEGWHDGCRTCRCRDGREMCAVIYCPPPTCAYPSIRPGHCCPNCPDDIDARKPEPVEPVEPVACLDSGGRHVADGEAWRVEPCSRCACDGGLLLCETEGCPPALCQNPVRARDSCCPLCPGDLFVPPSPGNKSAPGQCADEEGGVYQTGQSWRPNACSSCVCSDGGAVMCFPEPCPPLNCARPVLLTGRCCPTCLEDATSRAECLFDGKLYADEERWDLDSCTHCYCLQGQTLCSTVSCPALACGQPISAEGSCCPTCSEVVSSPFEKTDPQSSSQLHQSSWSLGNLNPMPQLGGKSGSLQHARSTKTSPDNSSPISLLSPAAWALLSALSVLASLTALLLIGHRRTWVLLPSCHSSSSSSSPKPAHPIGQCTCADSAQDTTTGAWSGTSQHIVWVTKPAPKHSSTCSVHKHDSLKQTASTRPYEG</sequence>
<feature type="transmembrane region" description="Helical" evidence="5">
    <location>
        <begin position="864"/>
        <end position="884"/>
    </location>
</feature>
<accession>A0A8T3DJZ7</accession>
<dbReference type="PANTHER" id="PTHR46439:SF1">
    <property type="entry name" value="CYSTEINE-RICH MOTOR NEURON 1 PROTEIN"/>
    <property type="match status" value="1"/>
</dbReference>
<feature type="domain" description="Antistasin-like" evidence="8">
    <location>
        <begin position="387"/>
        <end position="416"/>
    </location>
</feature>
<organism evidence="10 11">
    <name type="scientific">Albula goreensis</name>
    <dbReference type="NCBI Taxonomy" id="1534307"/>
    <lineage>
        <taxon>Eukaryota</taxon>
        <taxon>Metazoa</taxon>
        <taxon>Chordata</taxon>
        <taxon>Craniata</taxon>
        <taxon>Vertebrata</taxon>
        <taxon>Euteleostomi</taxon>
        <taxon>Actinopterygii</taxon>
        <taxon>Neopterygii</taxon>
        <taxon>Teleostei</taxon>
        <taxon>Albuliformes</taxon>
        <taxon>Albulidae</taxon>
        <taxon>Albula</taxon>
    </lineage>
</organism>
<evidence type="ECO:0000313" key="10">
    <source>
        <dbReference type="EMBL" id="KAI1897829.1"/>
    </source>
</evidence>
<evidence type="ECO:0008006" key="12">
    <source>
        <dbReference type="Google" id="ProtNLM"/>
    </source>
</evidence>
<keyword evidence="5" id="KW-0812">Transmembrane</keyword>
<feature type="domain" description="VWFC" evidence="7">
    <location>
        <begin position="319"/>
        <end position="375"/>
    </location>
</feature>
<dbReference type="Pfam" id="PF23334">
    <property type="entry name" value="VWC2L_2nd"/>
    <property type="match status" value="3"/>
</dbReference>
<dbReference type="SMART" id="SM00121">
    <property type="entry name" value="IB"/>
    <property type="match status" value="1"/>
</dbReference>
<comment type="caution">
    <text evidence="10">The sequence shown here is derived from an EMBL/GenBank/DDBJ whole genome shotgun (WGS) entry which is preliminary data.</text>
</comment>